<comment type="caution">
    <text evidence="4">The sequence shown here is derived from an EMBL/GenBank/DDBJ whole genome shotgun (WGS) entry which is preliminary data.</text>
</comment>
<dbReference type="GO" id="GO:0003700">
    <property type="term" value="F:DNA-binding transcription factor activity"/>
    <property type="evidence" value="ECO:0007669"/>
    <property type="project" value="TreeGrafter"/>
</dbReference>
<dbReference type="Gene3D" id="3.40.50.300">
    <property type="entry name" value="P-loop containing nucleotide triphosphate hydrolases"/>
    <property type="match status" value="1"/>
</dbReference>
<evidence type="ECO:0000313" key="4">
    <source>
        <dbReference type="EMBL" id="KAK3248862.1"/>
    </source>
</evidence>
<dbReference type="PROSITE" id="PS50042">
    <property type="entry name" value="CNMP_BINDING_3"/>
    <property type="match status" value="1"/>
</dbReference>
<evidence type="ECO:0000256" key="1">
    <source>
        <dbReference type="SAM" id="Coils"/>
    </source>
</evidence>
<dbReference type="PROSITE" id="PS50096">
    <property type="entry name" value="IQ"/>
    <property type="match status" value="1"/>
</dbReference>
<protein>
    <recommendedName>
        <fullName evidence="3">Cyclic nucleotide-binding domain-containing protein</fullName>
    </recommendedName>
</protein>
<dbReference type="GO" id="GO:0005829">
    <property type="term" value="C:cytosol"/>
    <property type="evidence" value="ECO:0007669"/>
    <property type="project" value="TreeGrafter"/>
</dbReference>
<dbReference type="Pfam" id="PF00027">
    <property type="entry name" value="cNMP_binding"/>
    <property type="match status" value="1"/>
</dbReference>
<dbReference type="SMART" id="SM00100">
    <property type="entry name" value="cNMP"/>
    <property type="match status" value="1"/>
</dbReference>
<dbReference type="InterPro" id="IPR000595">
    <property type="entry name" value="cNMP-bd_dom"/>
</dbReference>
<keyword evidence="1" id="KW-0175">Coiled coil</keyword>
<dbReference type="SUPFAM" id="SSF52540">
    <property type="entry name" value="P-loop containing nucleoside triphosphate hydrolases"/>
    <property type="match status" value="1"/>
</dbReference>
<feature type="region of interest" description="Disordered" evidence="2">
    <location>
        <begin position="1413"/>
        <end position="1437"/>
    </location>
</feature>
<feature type="non-terminal residue" evidence="4">
    <location>
        <position position="1"/>
    </location>
</feature>
<keyword evidence="5" id="KW-1185">Reference proteome</keyword>
<proteinExistence type="predicted"/>
<dbReference type="Proteomes" id="UP001190700">
    <property type="component" value="Unassembled WGS sequence"/>
</dbReference>
<gene>
    <name evidence="4" type="ORF">CYMTET_41686</name>
</gene>
<dbReference type="PANTHER" id="PTHR24567:SF74">
    <property type="entry name" value="HTH-TYPE TRANSCRIPTIONAL REGULATOR ARCR"/>
    <property type="match status" value="1"/>
</dbReference>
<name>A0AAE0C7P9_9CHLO</name>
<evidence type="ECO:0000259" key="3">
    <source>
        <dbReference type="PROSITE" id="PS50042"/>
    </source>
</evidence>
<dbReference type="InterPro" id="IPR018490">
    <property type="entry name" value="cNMP-bd_dom_sf"/>
</dbReference>
<feature type="domain" description="Cyclic nucleotide-binding" evidence="3">
    <location>
        <begin position="84"/>
        <end position="193"/>
    </location>
</feature>
<dbReference type="SUPFAM" id="SSF51206">
    <property type="entry name" value="cAMP-binding domain-like"/>
    <property type="match status" value="1"/>
</dbReference>
<dbReference type="CDD" id="cd00038">
    <property type="entry name" value="CAP_ED"/>
    <property type="match status" value="1"/>
</dbReference>
<dbReference type="EMBL" id="LGRX02027758">
    <property type="protein sequence ID" value="KAK3248862.1"/>
    <property type="molecule type" value="Genomic_DNA"/>
</dbReference>
<sequence>GDERGMRKPSTVIMATHRINSVLPDFDSVAFLQHGEIVECGHHDSLLQSRGPLERYISNRSAIKIDAAGNAEISGKALALFCWVVCQADTQDLQAVADLFSTRPVDAGEAIYEKGARGDTYYILADGRVKFRDDALFEVIAEHGVSGPGSLCEAPLYAHYTDRANDDVYPCTAYAVTKCILLSLSQEAFRNLLQGSPALDEAVASMVRRVEAARSAEGLRRSLWPMATAPSDRLKELGMRLPVEVVPGDTELLPHTDRRVDCAYILVKGQAQGPQPAPPTYKRTKQPTMARLASRVAHQASQRGVQHWTAFASKFWEWFELHSPRLAKSRLCFLRVLESGDCLGISMIEGTDRVDDLRYTKTLDSEDAVVLKLPSRLLDAWQALPDVAATKEDLMGRTAKLQSLEAMQQLWPFHSVPARVWSQLAFLWKPVVCSELYAPQVDMGGMLVVTGAVEITVDTGQQQLVTHRYQAGELVNAAKMLGCRTSLHIVKMDATTPTLLLVCRAQSLQNYLREVGAREAVDSAVQEWQRYTSAEAIRLAINSPLLQDNHFAVLAATAQLRTRSLQMGQTMELRGGSDVETAFAALVIKGGLSMCGKEGPESWVRAGEIAVPAAMQAMLFVSGAVPHNSQLKVVEGKGRLPLAALSTPTVVAIIDMAAIEEEGKIEAARLRDKLGAEEQTRSNLVQEVKSLNMMVYQTEVKLGMRPAFAAKAVWKKVLLRIKFSLRILLTVRNSVPLGLPQEEKREALGSKDRNALPIATLHLLRSEAFRRHKGLRCQLYPPPPPSASGPSALQKAATDEGASKVLHQREAAFEAAREAWAAVGLDPGRAEGPGGDEDLSLAHLEAVQAIIQKRIATATPACLQLGRELLAMHKLRDGAPGGEEEVAEVRLLRLKGDVDCVIQLERIKQTLTKQLRPDIERLNQRMAALLEPLALPGRAEKWALSIDSFTATELEMQKDRLETLEAMKAKVELSFSSTGAHERALGEALVKATLAEDNLKKELNERKAQWAAEGAALEEKHSSLQQEAVELRAAAQAQAARLEQQEASSVEQAALGEAMTAALEERDAEIARLSAKVQENADEMELLRAEMRETVAARKPQFDPNVDAILGFTVRGRVRRGAVVIIQRWWRGHLWKQNGKLRVRVRAEEVPELAEKYGGACTRLGMQPAGSQPARDEGAETYRTRLQQETQALEQMEEMMLVLKSYAEVRQVCQDLELNPDKPLSTFVASLGYAEEGRASVHELPKCRDSATLLAHLRREAAAGCQHLDKNAERRQIMMSQCSNVAKELNISDPEDFLQNVVEEVGRKNDDGTIDRLKLVTEQLDAWLEAKELRNKCKQTKRWMTVAVKNTRTPATKTELTVKMASTIQPMEARIKEIEEKYGLDPVSQQGASLEGNSPEGIPTAAGHINFLRQGEGTKRRFGKMPARPNRSSTKLP</sequence>
<accession>A0AAE0C7P9</accession>
<reference evidence="4 5" key="1">
    <citation type="journal article" date="2015" name="Genome Biol. Evol.">
        <title>Comparative Genomics of a Bacterivorous Green Alga Reveals Evolutionary Causalities and Consequences of Phago-Mixotrophic Mode of Nutrition.</title>
        <authorList>
            <person name="Burns J.A."/>
            <person name="Paasch A."/>
            <person name="Narechania A."/>
            <person name="Kim E."/>
        </authorList>
    </citation>
    <scope>NUCLEOTIDE SEQUENCE [LARGE SCALE GENOMIC DNA]</scope>
    <source>
        <strain evidence="4 5">PLY_AMNH</strain>
    </source>
</reference>
<organism evidence="4 5">
    <name type="scientific">Cymbomonas tetramitiformis</name>
    <dbReference type="NCBI Taxonomy" id="36881"/>
    <lineage>
        <taxon>Eukaryota</taxon>
        <taxon>Viridiplantae</taxon>
        <taxon>Chlorophyta</taxon>
        <taxon>Pyramimonadophyceae</taxon>
        <taxon>Pyramimonadales</taxon>
        <taxon>Pyramimonadaceae</taxon>
        <taxon>Cymbomonas</taxon>
    </lineage>
</organism>
<dbReference type="InterPro" id="IPR050397">
    <property type="entry name" value="Env_Response_Regulators"/>
</dbReference>
<evidence type="ECO:0000313" key="5">
    <source>
        <dbReference type="Proteomes" id="UP001190700"/>
    </source>
</evidence>
<feature type="coiled-coil region" evidence="1">
    <location>
        <begin position="1000"/>
        <end position="1094"/>
    </location>
</feature>
<dbReference type="InterPro" id="IPR014710">
    <property type="entry name" value="RmlC-like_jellyroll"/>
</dbReference>
<evidence type="ECO:0000256" key="2">
    <source>
        <dbReference type="SAM" id="MobiDB-lite"/>
    </source>
</evidence>
<dbReference type="InterPro" id="IPR027417">
    <property type="entry name" value="P-loop_NTPase"/>
</dbReference>
<dbReference type="Gene3D" id="2.60.120.10">
    <property type="entry name" value="Jelly Rolls"/>
    <property type="match status" value="1"/>
</dbReference>
<dbReference type="PANTHER" id="PTHR24567">
    <property type="entry name" value="CRP FAMILY TRANSCRIPTIONAL REGULATORY PROTEIN"/>
    <property type="match status" value="1"/>
</dbReference>